<sequence length="126" mass="13941">MNIVDSSGWLEYFADGPNAEQFVAPLSDRERLLVPTIIMHEVFKVVLRERGENSALQAVALMRQGTVAPLGEDIALSAARLGVAHKLPMADSIILATARLHNATVWTQDVDFEGLDHVRYFKKQAV</sequence>
<reference evidence="7 8" key="1">
    <citation type="submission" date="2022-03" db="EMBL/GenBank/DDBJ databases">
        <authorList>
            <person name="Koch H."/>
        </authorList>
    </citation>
    <scope>NUCLEOTIDE SEQUENCE [LARGE SCALE GENOMIC DNA]</scope>
    <source>
        <strain evidence="7 8">G1</strain>
    </source>
</reference>
<keyword evidence="4 5" id="KW-0378">Hydrolase</keyword>
<comment type="function">
    <text evidence="5">Toxic component of a toxin-antitoxin (TA) system. An RNase.</text>
</comment>
<feature type="domain" description="PIN" evidence="6">
    <location>
        <begin position="3"/>
        <end position="116"/>
    </location>
</feature>
<evidence type="ECO:0000313" key="7">
    <source>
        <dbReference type="EMBL" id="CAH2031300.1"/>
    </source>
</evidence>
<gene>
    <name evidence="5 7" type="primary">vapC</name>
    <name evidence="7" type="ORF">GEAMG1_1470</name>
</gene>
<evidence type="ECO:0000256" key="4">
    <source>
        <dbReference type="ARBA" id="ARBA00022801"/>
    </source>
</evidence>
<evidence type="ECO:0000259" key="6">
    <source>
        <dbReference type="Pfam" id="PF01850"/>
    </source>
</evidence>
<accession>A0ABM9DAA6</accession>
<protein>
    <recommendedName>
        <fullName evidence="5">Ribonuclease VapC</fullName>
        <shortName evidence="5">RNase VapC</shortName>
        <ecNumber evidence="5">3.1.-.-</ecNumber>
    </recommendedName>
    <alternativeName>
        <fullName evidence="5">Toxin VapC</fullName>
    </alternativeName>
</protein>
<evidence type="ECO:0000256" key="2">
    <source>
        <dbReference type="ARBA" id="ARBA00022722"/>
    </source>
</evidence>
<keyword evidence="8" id="KW-1185">Reference proteome</keyword>
<evidence type="ECO:0000313" key="8">
    <source>
        <dbReference type="Proteomes" id="UP001295463"/>
    </source>
</evidence>
<dbReference type="SUPFAM" id="SSF88723">
    <property type="entry name" value="PIN domain-like"/>
    <property type="match status" value="1"/>
</dbReference>
<dbReference type="EC" id="3.1.-.-" evidence="5"/>
<dbReference type="CDD" id="cd18686">
    <property type="entry name" value="PIN_VapC-like"/>
    <property type="match status" value="1"/>
</dbReference>
<dbReference type="EMBL" id="OW150024">
    <property type="protein sequence ID" value="CAH2031300.1"/>
    <property type="molecule type" value="Genomic_DNA"/>
</dbReference>
<keyword evidence="2 5" id="KW-0540">Nuclease</keyword>
<dbReference type="Pfam" id="PF01850">
    <property type="entry name" value="PIN"/>
    <property type="match status" value="1"/>
</dbReference>
<dbReference type="HAMAP" id="MF_00265">
    <property type="entry name" value="VapC_Nob1"/>
    <property type="match status" value="1"/>
</dbReference>
<dbReference type="InterPro" id="IPR002716">
    <property type="entry name" value="PIN_dom"/>
</dbReference>
<dbReference type="Gene3D" id="3.40.50.1010">
    <property type="entry name" value="5'-nuclease"/>
    <property type="match status" value="1"/>
</dbReference>
<comment type="similarity">
    <text evidence="5">Belongs to the PINc/VapC protein family.</text>
</comment>
<organism evidence="7 8">
    <name type="scientific">Trichlorobacter ammonificans</name>
    <dbReference type="NCBI Taxonomy" id="2916410"/>
    <lineage>
        <taxon>Bacteria</taxon>
        <taxon>Pseudomonadati</taxon>
        <taxon>Thermodesulfobacteriota</taxon>
        <taxon>Desulfuromonadia</taxon>
        <taxon>Geobacterales</taxon>
        <taxon>Geobacteraceae</taxon>
        <taxon>Trichlorobacter</taxon>
    </lineage>
</organism>
<keyword evidence="3 5" id="KW-0479">Metal-binding</keyword>
<evidence type="ECO:0000256" key="1">
    <source>
        <dbReference type="ARBA" id="ARBA00022649"/>
    </source>
</evidence>
<comment type="cofactor">
    <cofactor evidence="5">
        <name>Mg(2+)</name>
        <dbReference type="ChEBI" id="CHEBI:18420"/>
    </cofactor>
</comment>
<feature type="binding site" evidence="5">
    <location>
        <position position="91"/>
    </location>
    <ligand>
        <name>Mg(2+)</name>
        <dbReference type="ChEBI" id="CHEBI:18420"/>
    </ligand>
</feature>
<evidence type="ECO:0000256" key="5">
    <source>
        <dbReference type="HAMAP-Rule" id="MF_00265"/>
    </source>
</evidence>
<feature type="binding site" evidence="5">
    <location>
        <position position="5"/>
    </location>
    <ligand>
        <name>Mg(2+)</name>
        <dbReference type="ChEBI" id="CHEBI:18420"/>
    </ligand>
</feature>
<keyword evidence="1 5" id="KW-1277">Toxin-antitoxin system</keyword>
<dbReference type="GO" id="GO:0016787">
    <property type="term" value="F:hydrolase activity"/>
    <property type="evidence" value="ECO:0007669"/>
    <property type="project" value="UniProtKB-KW"/>
</dbReference>
<evidence type="ECO:0000256" key="3">
    <source>
        <dbReference type="ARBA" id="ARBA00022723"/>
    </source>
</evidence>
<name>A0ABM9DAA6_9BACT</name>
<dbReference type="InterPro" id="IPR029060">
    <property type="entry name" value="PIN-like_dom_sf"/>
</dbReference>
<dbReference type="InterPro" id="IPR022907">
    <property type="entry name" value="VapC_family"/>
</dbReference>
<keyword evidence="5" id="KW-0800">Toxin</keyword>
<dbReference type="RefSeq" id="WP_305732133.1">
    <property type="nucleotide sequence ID" value="NZ_OW150024.1"/>
</dbReference>
<dbReference type="Proteomes" id="UP001295463">
    <property type="component" value="Chromosome"/>
</dbReference>
<keyword evidence="5" id="KW-0460">Magnesium</keyword>
<proteinExistence type="inferred from homology"/>